<accession>A0ABS5URQ3</accession>
<evidence type="ECO:0000313" key="3">
    <source>
        <dbReference type="Proteomes" id="UP000773064"/>
    </source>
</evidence>
<keyword evidence="3" id="KW-1185">Reference proteome</keyword>
<protein>
    <submittedName>
        <fullName evidence="2">Ig domain-containing protein</fullName>
    </submittedName>
</protein>
<dbReference type="EMBL" id="JAFEJS010000012">
    <property type="protein sequence ID" value="MBT1173582.1"/>
    <property type="molecule type" value="Genomic_DNA"/>
</dbReference>
<dbReference type="Gene3D" id="2.60.40.1080">
    <property type="match status" value="1"/>
</dbReference>
<sequence length="282" mass="29479">MDRTTQHNTKSNVSLGKPIATGCVWWAPTGTPLPTDANTPLDDAFVCVGYISEDGITNAVDTGTTDVNDMGGVKVLSEISSYGETYQFSMLELNEHSAKLRYGAGNVTVDDEGGFVINHSMPTGESIVMVLEILMTGQRVKRIVIADATVNAYGDTSYSAGDAIMYDVTMAANPSELLDGASSREYIAKIANPIAVETVTLSKTESNGEAGTTDTVEVSYEPADATDALVKAVSDNETIASVSVKDKTLTITRKAEGSATITVTVGGKTAQITVTVTAKAGA</sequence>
<dbReference type="SUPFAM" id="SSF49373">
    <property type="entry name" value="Invasin/intimin cell-adhesion fragments"/>
    <property type="match status" value="1"/>
</dbReference>
<dbReference type="InterPro" id="IPR003343">
    <property type="entry name" value="Big_2"/>
</dbReference>
<dbReference type="RefSeq" id="WP_214358835.1">
    <property type="nucleotide sequence ID" value="NZ_JAFEJS010000012.1"/>
</dbReference>
<dbReference type="Pfam" id="PF02368">
    <property type="entry name" value="Big_2"/>
    <property type="match status" value="1"/>
</dbReference>
<dbReference type="Pfam" id="PF25681">
    <property type="entry name" value="Phage_TTP_17"/>
    <property type="match status" value="1"/>
</dbReference>
<evidence type="ECO:0000259" key="1">
    <source>
        <dbReference type="SMART" id="SM00635"/>
    </source>
</evidence>
<organism evidence="2 3">
    <name type="scientific">Bifidobacterium santillanense</name>
    <dbReference type="NCBI Taxonomy" id="2809028"/>
    <lineage>
        <taxon>Bacteria</taxon>
        <taxon>Bacillati</taxon>
        <taxon>Actinomycetota</taxon>
        <taxon>Actinomycetes</taxon>
        <taxon>Bifidobacteriales</taxon>
        <taxon>Bifidobacteriaceae</taxon>
        <taxon>Bifidobacterium</taxon>
    </lineage>
</organism>
<proteinExistence type="predicted"/>
<dbReference type="SMART" id="SM00635">
    <property type="entry name" value="BID_2"/>
    <property type="match status" value="1"/>
</dbReference>
<reference evidence="2 3" key="1">
    <citation type="journal article" date="2021" name="Environ. Microbiol.">
        <title>Genetic insights into the dark matter of the mammalian gut microbiota through targeted genome reconstruction.</title>
        <authorList>
            <person name="Lugli G.A."/>
            <person name="Alessandri G."/>
            <person name="Milani C."/>
            <person name="Viappiani A."/>
            <person name="Fontana F."/>
            <person name="Tarracchini C."/>
            <person name="Mancabelli L."/>
            <person name="Argentini C."/>
            <person name="Ruiz L."/>
            <person name="Margolles A."/>
            <person name="van Sinderen D."/>
            <person name="Turroni F."/>
            <person name="Ventura M."/>
        </authorList>
    </citation>
    <scope>NUCLEOTIDE SEQUENCE [LARGE SCALE GENOMIC DNA]</scope>
    <source>
        <strain evidence="2 3">MA2</strain>
    </source>
</reference>
<name>A0ABS5URQ3_9BIFI</name>
<dbReference type="InterPro" id="IPR058154">
    <property type="entry name" value="Bxb1_TTP-like"/>
</dbReference>
<evidence type="ECO:0000313" key="2">
    <source>
        <dbReference type="EMBL" id="MBT1173582.1"/>
    </source>
</evidence>
<feature type="domain" description="BIG2" evidence="1">
    <location>
        <begin position="195"/>
        <end position="275"/>
    </location>
</feature>
<gene>
    <name evidence="2" type="ORF">JS528_09565</name>
</gene>
<dbReference type="Proteomes" id="UP000773064">
    <property type="component" value="Unassembled WGS sequence"/>
</dbReference>
<dbReference type="InterPro" id="IPR008964">
    <property type="entry name" value="Invasin/intimin_cell_adhesion"/>
</dbReference>
<comment type="caution">
    <text evidence="2">The sequence shown here is derived from an EMBL/GenBank/DDBJ whole genome shotgun (WGS) entry which is preliminary data.</text>
</comment>